<dbReference type="UniPathway" id="UPA00655">
    <property type="reaction ID" value="UER00711"/>
</dbReference>
<dbReference type="PANTHER" id="PTHR45728">
    <property type="entry name" value="ACETYL-COA CARBOXYLASE, ISOFORM A"/>
    <property type="match status" value="1"/>
</dbReference>
<evidence type="ECO:0000313" key="17">
    <source>
        <dbReference type="Proteomes" id="UP000007800"/>
    </source>
</evidence>
<dbReference type="InterPro" id="IPR005479">
    <property type="entry name" value="CPAse_ATP-bd"/>
</dbReference>
<dbReference type="InterPro" id="IPR034733">
    <property type="entry name" value="AcCoA_carboxyl_beta"/>
</dbReference>
<evidence type="ECO:0000256" key="6">
    <source>
        <dbReference type="ARBA" id="ARBA00023267"/>
    </source>
</evidence>
<dbReference type="PROSITE" id="PS50980">
    <property type="entry name" value="COA_CT_NTER"/>
    <property type="match status" value="1"/>
</dbReference>
<gene>
    <name evidence="16" type="ORF">Pmar_PMAR001180</name>
</gene>
<evidence type="ECO:0000259" key="12">
    <source>
        <dbReference type="PROSITE" id="PS50968"/>
    </source>
</evidence>
<dbReference type="SUPFAM" id="SSF56059">
    <property type="entry name" value="Glutathione synthetase ATP-binding domain-like"/>
    <property type="match status" value="1"/>
</dbReference>
<evidence type="ECO:0000256" key="2">
    <source>
        <dbReference type="ARBA" id="ARBA00004956"/>
    </source>
</evidence>
<dbReference type="GO" id="GO:2001295">
    <property type="term" value="P:malonyl-CoA biosynthetic process"/>
    <property type="evidence" value="ECO:0007669"/>
    <property type="project" value="UniProtKB-UniPathway"/>
</dbReference>
<dbReference type="RefSeq" id="XP_002780586.1">
    <property type="nucleotide sequence ID" value="XM_002780540.1"/>
</dbReference>
<feature type="domain" description="ATP-grasp" evidence="13">
    <location>
        <begin position="163"/>
        <end position="365"/>
    </location>
</feature>
<dbReference type="InterPro" id="IPR011762">
    <property type="entry name" value="COA_CT_N"/>
</dbReference>
<dbReference type="InterPro" id="IPR000089">
    <property type="entry name" value="Biotin_lipoyl"/>
</dbReference>
<dbReference type="Pfam" id="PF00289">
    <property type="entry name" value="Biotin_carb_N"/>
    <property type="match status" value="1"/>
</dbReference>
<dbReference type="PANTHER" id="PTHR45728:SF3">
    <property type="entry name" value="ACETYL-COA CARBOXYLASE"/>
    <property type="match status" value="1"/>
</dbReference>
<dbReference type="OrthoDB" id="196847at2759"/>
<comment type="cofactor">
    <cofactor evidence="1">
        <name>biotin</name>
        <dbReference type="ChEBI" id="CHEBI:57586"/>
    </cofactor>
</comment>
<keyword evidence="17" id="KW-1185">Reference proteome</keyword>
<evidence type="ECO:0000256" key="10">
    <source>
        <dbReference type="PROSITE-ProRule" id="PRU00409"/>
    </source>
</evidence>
<dbReference type="InterPro" id="IPR005482">
    <property type="entry name" value="Biotin_COase_C"/>
</dbReference>
<evidence type="ECO:0000313" key="16">
    <source>
        <dbReference type="EMBL" id="EER12381.1"/>
    </source>
</evidence>
<dbReference type="Gene3D" id="2.40.460.10">
    <property type="entry name" value="Biotin dependent carboxylase carboxyltransferase"/>
    <property type="match status" value="1"/>
</dbReference>
<dbReference type="GO" id="GO:0005524">
    <property type="term" value="F:ATP binding"/>
    <property type="evidence" value="ECO:0007669"/>
    <property type="project" value="UniProtKB-UniRule"/>
</dbReference>
<dbReference type="GO" id="GO:0004075">
    <property type="term" value="F:biotin carboxylase activity"/>
    <property type="evidence" value="ECO:0007669"/>
    <property type="project" value="UniProtKB-EC"/>
</dbReference>
<dbReference type="SUPFAM" id="SSF51230">
    <property type="entry name" value="Single hybrid motif"/>
    <property type="match status" value="1"/>
</dbReference>
<evidence type="ECO:0000256" key="9">
    <source>
        <dbReference type="ARBA" id="ARBA00048600"/>
    </source>
</evidence>
<protein>
    <submittedName>
        <fullName evidence="16">Acetyl-coa carboxylase, putative</fullName>
    </submittedName>
</protein>
<feature type="region of interest" description="Disordered" evidence="11">
    <location>
        <begin position="962"/>
        <end position="985"/>
    </location>
</feature>
<dbReference type="PROSITE" id="PS50968">
    <property type="entry name" value="BIOTINYL_LIPOYL"/>
    <property type="match status" value="1"/>
</dbReference>
<accession>C5KT31</accession>
<feature type="compositionally biased region" description="Low complexity" evidence="11">
    <location>
        <begin position="970"/>
        <end position="985"/>
    </location>
</feature>
<evidence type="ECO:0000256" key="11">
    <source>
        <dbReference type="SAM" id="MobiDB-lite"/>
    </source>
</evidence>
<name>C5KT31_PERM5</name>
<dbReference type="InterPro" id="IPR011053">
    <property type="entry name" value="Single_hybrid_motif"/>
</dbReference>
<dbReference type="InterPro" id="IPR049076">
    <property type="entry name" value="ACCA"/>
</dbReference>
<dbReference type="InterPro" id="IPR005481">
    <property type="entry name" value="BC-like_N"/>
</dbReference>
<dbReference type="CDD" id="cd06850">
    <property type="entry name" value="biotinyl_domain"/>
    <property type="match status" value="1"/>
</dbReference>
<dbReference type="InterPro" id="IPR029045">
    <property type="entry name" value="ClpP/crotonase-like_dom_sf"/>
</dbReference>
<feature type="domain" description="Biotin carboxylation" evidence="14">
    <location>
        <begin position="21"/>
        <end position="518"/>
    </location>
</feature>
<dbReference type="InterPro" id="IPR011764">
    <property type="entry name" value="Biotin_carboxylation_dom"/>
</dbReference>
<organism evidence="17">
    <name type="scientific">Perkinsus marinus (strain ATCC 50983 / TXsc)</name>
    <dbReference type="NCBI Taxonomy" id="423536"/>
    <lineage>
        <taxon>Eukaryota</taxon>
        <taxon>Sar</taxon>
        <taxon>Alveolata</taxon>
        <taxon>Perkinsozoa</taxon>
        <taxon>Perkinsea</taxon>
        <taxon>Perkinsida</taxon>
        <taxon>Perkinsidae</taxon>
        <taxon>Perkinsus</taxon>
    </lineage>
</organism>
<dbReference type="PROSITE" id="PS50975">
    <property type="entry name" value="ATP_GRASP"/>
    <property type="match status" value="1"/>
</dbReference>
<evidence type="ECO:0000259" key="15">
    <source>
        <dbReference type="PROSITE" id="PS50980"/>
    </source>
</evidence>
<evidence type="ECO:0000259" key="14">
    <source>
        <dbReference type="PROSITE" id="PS50979"/>
    </source>
</evidence>
<comment type="catalytic activity">
    <reaction evidence="9">
        <text>N(6)-biotinyl-L-lysyl-[protein] + hydrogencarbonate + ATP = N(6)-carboxybiotinyl-L-lysyl-[protein] + ADP + phosphate + H(+)</text>
        <dbReference type="Rhea" id="RHEA:13501"/>
        <dbReference type="Rhea" id="RHEA-COMP:10505"/>
        <dbReference type="Rhea" id="RHEA-COMP:10506"/>
        <dbReference type="ChEBI" id="CHEBI:15378"/>
        <dbReference type="ChEBI" id="CHEBI:17544"/>
        <dbReference type="ChEBI" id="CHEBI:30616"/>
        <dbReference type="ChEBI" id="CHEBI:43474"/>
        <dbReference type="ChEBI" id="CHEBI:83144"/>
        <dbReference type="ChEBI" id="CHEBI:83145"/>
        <dbReference type="ChEBI" id="CHEBI:456216"/>
        <dbReference type="EC" id="6.3.4.14"/>
    </reaction>
</comment>
<dbReference type="SUPFAM" id="SSF51246">
    <property type="entry name" value="Rudiment single hybrid motif"/>
    <property type="match status" value="1"/>
</dbReference>
<dbReference type="InParanoid" id="C5KT31"/>
<dbReference type="Pfam" id="PF00364">
    <property type="entry name" value="Biotin_lipoyl"/>
    <property type="match status" value="1"/>
</dbReference>
<dbReference type="InterPro" id="IPR011054">
    <property type="entry name" value="Rudment_hybrid_motif"/>
</dbReference>
<keyword evidence="6" id="KW-0092">Biotin</keyword>
<sequence length="2033" mass="224144">MSLSTPAAAYLHRPNSSTEIRPLRILVANNGLSACKFIRSTAKAQLQPEMCIARGVDLYVMETPDDREAGLSYRAEPNPLVPPGCGVRVVPVEAPPGPGANNYGNVEVIRRLAVENECDMIWPGWGHASENPELPKAFEDTGIEFIGPSAECMRLLGDKAESTITAKKCGVPCIPWSGDYPDLATEGFVADSEAAAECCDRIGYPCMIKAAMGGGGKGIRMVSCREEVADKFELVRGEIPIGGIMIMRCVTRARHFEVQILADKYNNVVALSTRDCSLQRRQQKMVEEGPVVHTSHERVLEMQDAAARLCAEVGYVSAGTVEFLYDLDTDEYYFLEVNTRLQVEHPVTELLSGVNLPNAMIQVALGKTLYEIPDVAAFLADPDRYRFKDRHVMACRITAEAADDGFRPTAGIVERVKLYEDQISYEELNEDVFLYYFSIAADGKKKAAITQYSDSQFGHIFVVGSDRRDAVRRMVEVLRNVEVVGEVKCSVDYIREVMRTSEFENDTYHTNWLLSPTEGQRVITKAIAMDSVVNGSLVLAKVGVAASICKFLYRFLRAESQFAAKLSAAQLPAHLATTMHEDIVLGKCGRLPYRPCKFLSQVSATGPNSFCVTIQMPDGEKTVIPYLHAEPVSGEVYEFRLSGWQFNSTGQRVVFAPHGEMLTMYFGECKSECWEIIREVDPHEVRSQMAGSVHSLKVSDGDRVVAGEIICQVEAMKMFMPILMPFTGVIKFNVAPGSTLKVNDLIATLSDLEVDDPTQLEDCKPQVYSDAKVLHKRRMSVQFDPNDVENIMKGYELIGMSAHEFVGKVAEYVLKQGEMSDGSFDTTTAENILNMLIRVEDPADEMLDHLSHMNPGASRLALSVAKAGLVDPKDMDLLMDIARSRRNTRLRVDIAMCVIAVLWEKSAWVDALEKIRRWKTADMENLKLAAGALTLRANGVTTSDTLVEPVLTVIDEIPLGRADASTDSPNELSSMSSDDNSSMEGGMVSGLPMVKSPLKRMIRNDSIRSLFERTLGRKPSVIDKVSGGVTLEVVKDLFPVSKSAIADPYTYYAQLNFNLQSATGMRGCDPVLSGGKKLDNLVVASVDLSNHKSYVAEVVAMYQRMRRELTMAGPSLGDRRTHLKIEVTPYGSLTSVTDEVCAEALCTGLNEGGELVNKEAPVASVAVVLGPHRRFFFHNSAVVSEAKFVELVLYRNVPPYRWQEMECSRFENYILTPLPLGPCPNAYSPLSPQDVTDFVSVVKATPRRVNKDKWSEPILSASAFVTGSVVGKCRPTEPVKLVESAMIAALDALMINTKGPRRTKQQCNRMYLSVSCPDWEDGEDSEDEVDGMGDNSAVLGRSLSQAEKTVAAAVRGYSSELWAYANHLEVRLSFGQHMPIRVFVRGTPWRLDVTAIAYHEVRHPTTGVLQLRRLPNPDDGSLAEDDGVEVDAPLQQPAGVTVRRHAAERLDTTYVYDFLELFEQAVREEWRRKKSGHEARIILSETKRFVKVEELRLKEGVEDPLRNKDPAEMLEFMPNSPGTNNIGMVAWKLTMKMPEWPAGREVYVVANDITFIQGSFAPKEDDLFYYVSKLARLTGAPRLYIAGNSGARLGIAKEVFARFKVAWRDGEVDYLYLDKEAYEAIPESVSGVWVGGDRFKIKTIIGKENGIGIECLSASGLIAGETSLTYNQNMTMTYVTARTVGIGSYLARLSQRIIQKRTAPIILTGFKALNSVLGKEIYTSNDDIGGTHVMFGNGITQTTVDDDLSGVREMVRRIGMLREPQTQLGKLPRPAAPDSIFDKNSFEEQMAGWAPSVRVGRAAIGGSPVGIVVTAPETTTAVKLADPADLSSAEKTITYEPRVMYADGVSKVAQTVSDLITEQLPLVMVLNTREVDSTDIEMNHVISQLVEELVRFEKAGRPLIVLPASGCLLSPEVKTVIESAAPSSYIFDNSYGSRDKWTCSALTNGESYSWKDLRGWLACFLGCEPEQLLGVNGANDEIDEIKRELLGYIKEGYGSLVESVVQSQNKGNPLVASPSALSLSHYASQPRGL</sequence>
<evidence type="ECO:0000256" key="3">
    <source>
        <dbReference type="ARBA" id="ARBA00022598"/>
    </source>
</evidence>
<dbReference type="PROSITE" id="PS00867">
    <property type="entry name" value="CPSASE_2"/>
    <property type="match status" value="1"/>
</dbReference>
<comment type="pathway">
    <text evidence="2">Lipid metabolism; malonyl-CoA biosynthesis; malonyl-CoA from acetyl-CoA: step 1/1.</text>
</comment>
<evidence type="ECO:0000256" key="4">
    <source>
        <dbReference type="ARBA" id="ARBA00022741"/>
    </source>
</evidence>
<dbReference type="SUPFAM" id="SSF52440">
    <property type="entry name" value="PreATP-grasp domain"/>
    <property type="match status" value="1"/>
</dbReference>
<keyword evidence="4 10" id="KW-0547">Nucleotide-binding</keyword>
<keyword evidence="5 10" id="KW-0067">ATP-binding</keyword>
<dbReference type="FunFam" id="3.30.1490.20:FF:000003">
    <property type="entry name" value="acetyl-CoA carboxylase isoform X1"/>
    <property type="match status" value="1"/>
</dbReference>
<dbReference type="OMA" id="PTPKGHC"/>
<evidence type="ECO:0000256" key="1">
    <source>
        <dbReference type="ARBA" id="ARBA00001953"/>
    </source>
</evidence>
<dbReference type="Pfam" id="PF01039">
    <property type="entry name" value="Carboxyl_trans"/>
    <property type="match status" value="2"/>
</dbReference>
<comment type="catalytic activity">
    <reaction evidence="8">
        <text>hydrogencarbonate + acetyl-CoA + ATP = malonyl-CoA + ADP + phosphate + H(+)</text>
        <dbReference type="Rhea" id="RHEA:11308"/>
        <dbReference type="ChEBI" id="CHEBI:15378"/>
        <dbReference type="ChEBI" id="CHEBI:17544"/>
        <dbReference type="ChEBI" id="CHEBI:30616"/>
        <dbReference type="ChEBI" id="CHEBI:43474"/>
        <dbReference type="ChEBI" id="CHEBI:57288"/>
        <dbReference type="ChEBI" id="CHEBI:57384"/>
        <dbReference type="ChEBI" id="CHEBI:456216"/>
        <dbReference type="EC" id="6.4.1.2"/>
    </reaction>
</comment>
<dbReference type="Gene3D" id="3.90.226.10">
    <property type="entry name" value="2-enoyl-CoA Hydratase, Chain A, domain 1"/>
    <property type="match status" value="2"/>
</dbReference>
<keyword evidence="3" id="KW-0436">Ligase</keyword>
<evidence type="ECO:0000256" key="7">
    <source>
        <dbReference type="ARBA" id="ARBA00023268"/>
    </source>
</evidence>
<dbReference type="Gene3D" id="3.30.470.20">
    <property type="entry name" value="ATP-grasp fold, B domain"/>
    <property type="match status" value="1"/>
</dbReference>
<dbReference type="Pfam" id="PF02785">
    <property type="entry name" value="Biotin_carb_C"/>
    <property type="match status" value="1"/>
</dbReference>
<evidence type="ECO:0000256" key="5">
    <source>
        <dbReference type="ARBA" id="ARBA00022840"/>
    </source>
</evidence>
<dbReference type="SMART" id="SM00878">
    <property type="entry name" value="Biotin_carb_C"/>
    <property type="match status" value="1"/>
</dbReference>
<proteinExistence type="predicted"/>
<feature type="domain" description="CoA carboxyltransferase N-terminal" evidence="15">
    <location>
        <begin position="1433"/>
        <end position="1773"/>
    </location>
</feature>
<keyword evidence="7" id="KW-0511">Multifunctional enzyme</keyword>
<dbReference type="Gene3D" id="2.40.50.100">
    <property type="match status" value="1"/>
</dbReference>
<evidence type="ECO:0000259" key="13">
    <source>
        <dbReference type="PROSITE" id="PS50975"/>
    </source>
</evidence>
<dbReference type="GO" id="GO:0006633">
    <property type="term" value="P:fatty acid biosynthetic process"/>
    <property type="evidence" value="ECO:0007669"/>
    <property type="project" value="TreeGrafter"/>
</dbReference>
<evidence type="ECO:0000256" key="8">
    <source>
        <dbReference type="ARBA" id="ARBA00048065"/>
    </source>
</evidence>
<dbReference type="Pfam" id="PF02786">
    <property type="entry name" value="CPSase_L_D2"/>
    <property type="match status" value="1"/>
</dbReference>
<dbReference type="SUPFAM" id="SSF52096">
    <property type="entry name" value="ClpP/crotonase"/>
    <property type="match status" value="2"/>
</dbReference>
<dbReference type="FunCoup" id="C5KT31">
    <property type="interactions" value="131"/>
</dbReference>
<dbReference type="Proteomes" id="UP000007800">
    <property type="component" value="Unassembled WGS sequence"/>
</dbReference>
<dbReference type="GO" id="GO:0046872">
    <property type="term" value="F:metal ion binding"/>
    <property type="evidence" value="ECO:0007669"/>
    <property type="project" value="InterPro"/>
</dbReference>
<dbReference type="GeneID" id="9057581"/>
<dbReference type="PROSITE" id="PS00866">
    <property type="entry name" value="CPSASE_1"/>
    <property type="match status" value="1"/>
</dbReference>
<dbReference type="GO" id="GO:0003989">
    <property type="term" value="F:acetyl-CoA carboxylase activity"/>
    <property type="evidence" value="ECO:0007669"/>
    <property type="project" value="UniProtKB-EC"/>
</dbReference>
<dbReference type="InterPro" id="IPR016185">
    <property type="entry name" value="PreATP-grasp_dom_sf"/>
</dbReference>
<dbReference type="EMBL" id="GG676168">
    <property type="protein sequence ID" value="EER12381.1"/>
    <property type="molecule type" value="Genomic_DNA"/>
</dbReference>
<feature type="domain" description="Lipoyl-binding" evidence="12">
    <location>
        <begin position="676"/>
        <end position="750"/>
    </location>
</feature>
<reference evidence="16 17" key="1">
    <citation type="submission" date="2008-07" db="EMBL/GenBank/DDBJ databases">
        <authorList>
            <person name="El-Sayed N."/>
            <person name="Caler E."/>
            <person name="Inman J."/>
            <person name="Amedeo P."/>
            <person name="Hass B."/>
            <person name="Wortman J."/>
        </authorList>
    </citation>
    <scope>NUCLEOTIDE SEQUENCE [LARGE SCALE GENOMIC DNA]</scope>
    <source>
        <strain evidence="17">ATCC 50983 / TXsc</strain>
    </source>
</reference>
<dbReference type="PROSITE" id="PS50979">
    <property type="entry name" value="BC"/>
    <property type="match status" value="1"/>
</dbReference>
<dbReference type="InterPro" id="IPR011761">
    <property type="entry name" value="ATP-grasp"/>
</dbReference>